<dbReference type="InterPro" id="IPR004498">
    <property type="entry name" value="Ribosomal_PrmA_MeTrfase"/>
</dbReference>
<keyword evidence="8" id="KW-1185">Reference proteome</keyword>
<feature type="binding site" evidence="6">
    <location>
        <position position="167"/>
    </location>
    <ligand>
        <name>S-adenosyl-L-methionine</name>
        <dbReference type="ChEBI" id="CHEBI:59789"/>
    </ligand>
</feature>
<dbReference type="Proteomes" id="UP000598971">
    <property type="component" value="Unassembled WGS sequence"/>
</dbReference>
<evidence type="ECO:0000313" key="7">
    <source>
        <dbReference type="EMBL" id="NNV54620.1"/>
    </source>
</evidence>
<evidence type="ECO:0000256" key="5">
    <source>
        <dbReference type="ARBA" id="ARBA00022691"/>
    </source>
</evidence>
<proteinExistence type="inferred from homology"/>
<dbReference type="EC" id="2.1.1.-" evidence="6"/>
<evidence type="ECO:0000313" key="8">
    <source>
        <dbReference type="Proteomes" id="UP000598971"/>
    </source>
</evidence>
<feature type="binding site" evidence="6">
    <location>
        <position position="230"/>
    </location>
    <ligand>
        <name>S-adenosyl-L-methionine</name>
        <dbReference type="ChEBI" id="CHEBI:59789"/>
    </ligand>
</feature>
<comment type="function">
    <text evidence="6">Methylates ribosomal protein L11.</text>
</comment>
<dbReference type="PANTHER" id="PTHR43648">
    <property type="entry name" value="ELECTRON TRANSFER FLAVOPROTEIN BETA SUBUNIT LYSINE METHYLTRANSFERASE"/>
    <property type="match status" value="1"/>
</dbReference>
<dbReference type="HAMAP" id="MF_00735">
    <property type="entry name" value="Methyltr_PrmA"/>
    <property type="match status" value="1"/>
</dbReference>
<dbReference type="InterPro" id="IPR050078">
    <property type="entry name" value="Ribosomal_L11_MeTrfase_PrmA"/>
</dbReference>
<evidence type="ECO:0000256" key="4">
    <source>
        <dbReference type="ARBA" id="ARBA00022679"/>
    </source>
</evidence>
<sequence length="298" mass="33399">MLVVCRVKKHWTVASIQLYIFFCMSNYIQLLIAPVTSEASDILVAQLSELGFDGFEENENALIAYCAESMYNAEAINELLEGNYSYTKELIAKINWNEEWEKNFSPVVVDDFVGVRAHFHEPISGVFHEIVITPKMSFGTGHHATTHMMMQQMQGLDFTGKKVFDFGTGTGILAILAEMLGATEIYAIDNDEWSVENAAENISNNACTKIQLALNDNPVLLPQYDIILANINKNVILAFFDMLKTGLKPNGQLLVSGLLAEDENDIVLAANALGLKFVQIIQRDKWISLLFFNENFQN</sequence>
<dbReference type="Gene3D" id="3.40.50.150">
    <property type="entry name" value="Vaccinia Virus protein VP39"/>
    <property type="match status" value="1"/>
</dbReference>
<evidence type="ECO:0000256" key="3">
    <source>
        <dbReference type="ARBA" id="ARBA00022603"/>
    </source>
</evidence>
<evidence type="ECO:0000256" key="1">
    <source>
        <dbReference type="ARBA" id="ARBA00009741"/>
    </source>
</evidence>
<dbReference type="GO" id="GO:0032259">
    <property type="term" value="P:methylation"/>
    <property type="evidence" value="ECO:0007669"/>
    <property type="project" value="UniProtKB-KW"/>
</dbReference>
<keyword evidence="7" id="KW-0689">Ribosomal protein</keyword>
<accession>A0A8J8JT00</accession>
<keyword evidence="4 6" id="KW-0808">Transferase</keyword>
<dbReference type="GO" id="GO:0005737">
    <property type="term" value="C:cytoplasm"/>
    <property type="evidence" value="ECO:0007669"/>
    <property type="project" value="UniProtKB-SubCell"/>
</dbReference>
<comment type="similarity">
    <text evidence="1 6">Belongs to the methyltransferase superfamily. PrmA family.</text>
</comment>
<keyword evidence="5 6" id="KW-0949">S-adenosyl-L-methionine</keyword>
<comment type="catalytic activity">
    <reaction evidence="6">
        <text>L-lysyl-[protein] + 3 S-adenosyl-L-methionine = N(6),N(6),N(6)-trimethyl-L-lysyl-[protein] + 3 S-adenosyl-L-homocysteine + 3 H(+)</text>
        <dbReference type="Rhea" id="RHEA:54192"/>
        <dbReference type="Rhea" id="RHEA-COMP:9752"/>
        <dbReference type="Rhea" id="RHEA-COMP:13826"/>
        <dbReference type="ChEBI" id="CHEBI:15378"/>
        <dbReference type="ChEBI" id="CHEBI:29969"/>
        <dbReference type="ChEBI" id="CHEBI:57856"/>
        <dbReference type="ChEBI" id="CHEBI:59789"/>
        <dbReference type="ChEBI" id="CHEBI:61961"/>
    </reaction>
</comment>
<keyword evidence="3 6" id="KW-0489">Methyltransferase</keyword>
<name>A0A8J8JT00_9BACT</name>
<feature type="binding site" evidence="6">
    <location>
        <position position="189"/>
    </location>
    <ligand>
        <name>S-adenosyl-L-methionine</name>
        <dbReference type="ChEBI" id="CHEBI:59789"/>
    </ligand>
</feature>
<dbReference type="AlphaFoldDB" id="A0A8J8JT00"/>
<keyword evidence="2 6" id="KW-0963">Cytoplasm</keyword>
<dbReference type="Pfam" id="PF06325">
    <property type="entry name" value="PrmA"/>
    <property type="match status" value="1"/>
</dbReference>
<keyword evidence="7" id="KW-0687">Ribonucleoprotein</keyword>
<comment type="subcellular location">
    <subcellularLocation>
        <location evidence="6">Cytoplasm</location>
    </subcellularLocation>
</comment>
<dbReference type="EMBL" id="WHPF01000003">
    <property type="protein sequence ID" value="NNV54620.1"/>
    <property type="molecule type" value="Genomic_DNA"/>
</dbReference>
<dbReference type="SUPFAM" id="SSF53335">
    <property type="entry name" value="S-adenosyl-L-methionine-dependent methyltransferases"/>
    <property type="match status" value="1"/>
</dbReference>
<dbReference type="GO" id="GO:0008276">
    <property type="term" value="F:protein methyltransferase activity"/>
    <property type="evidence" value="ECO:0007669"/>
    <property type="project" value="UniProtKB-UniRule"/>
</dbReference>
<organism evidence="7 8">
    <name type="scientific">Limnovirga soli</name>
    <dbReference type="NCBI Taxonomy" id="2656915"/>
    <lineage>
        <taxon>Bacteria</taxon>
        <taxon>Pseudomonadati</taxon>
        <taxon>Bacteroidota</taxon>
        <taxon>Chitinophagia</taxon>
        <taxon>Chitinophagales</taxon>
        <taxon>Chitinophagaceae</taxon>
        <taxon>Limnovirga</taxon>
    </lineage>
</organism>
<evidence type="ECO:0000256" key="6">
    <source>
        <dbReference type="HAMAP-Rule" id="MF_00735"/>
    </source>
</evidence>
<reference evidence="7" key="1">
    <citation type="submission" date="2019-10" db="EMBL/GenBank/DDBJ databases">
        <title>Draft genome sequence of Panacibacter sp. KCS-6.</title>
        <authorList>
            <person name="Yim K.J."/>
        </authorList>
    </citation>
    <scope>NUCLEOTIDE SEQUENCE</scope>
    <source>
        <strain evidence="7">KCS-6</strain>
    </source>
</reference>
<evidence type="ECO:0000256" key="2">
    <source>
        <dbReference type="ARBA" id="ARBA00022490"/>
    </source>
</evidence>
<dbReference type="NCBIfam" id="NF001785">
    <property type="entry name" value="PRK00517.2-2"/>
    <property type="match status" value="1"/>
</dbReference>
<gene>
    <name evidence="6 7" type="primary">prmA</name>
    <name evidence="7" type="ORF">GD597_04040</name>
</gene>
<dbReference type="PANTHER" id="PTHR43648:SF1">
    <property type="entry name" value="ELECTRON TRANSFER FLAVOPROTEIN BETA SUBUNIT LYSINE METHYLTRANSFERASE"/>
    <property type="match status" value="1"/>
</dbReference>
<comment type="caution">
    <text evidence="7">The sequence shown here is derived from an EMBL/GenBank/DDBJ whole genome shotgun (WGS) entry which is preliminary data.</text>
</comment>
<feature type="binding site" evidence="6">
    <location>
        <position position="146"/>
    </location>
    <ligand>
        <name>S-adenosyl-L-methionine</name>
        <dbReference type="ChEBI" id="CHEBI:59789"/>
    </ligand>
</feature>
<protein>
    <recommendedName>
        <fullName evidence="6">Ribosomal protein L11 methyltransferase</fullName>
        <shortName evidence="6">L11 Mtase</shortName>
        <ecNumber evidence="6">2.1.1.-</ecNumber>
    </recommendedName>
</protein>
<dbReference type="InterPro" id="IPR029063">
    <property type="entry name" value="SAM-dependent_MTases_sf"/>
</dbReference>
<dbReference type="GO" id="GO:0005840">
    <property type="term" value="C:ribosome"/>
    <property type="evidence" value="ECO:0007669"/>
    <property type="project" value="UniProtKB-KW"/>
</dbReference>
<dbReference type="CDD" id="cd02440">
    <property type="entry name" value="AdoMet_MTases"/>
    <property type="match status" value="1"/>
</dbReference>